<gene>
    <name evidence="6" type="ORF">VSS37_07950</name>
</gene>
<dbReference type="InterPro" id="IPR025166">
    <property type="entry name" value="Integrase_DNA_bind_dom"/>
</dbReference>
<dbReference type="Gene3D" id="1.10.150.130">
    <property type="match status" value="1"/>
</dbReference>
<dbReference type="InterPro" id="IPR050808">
    <property type="entry name" value="Phage_Integrase"/>
</dbReference>
<dbReference type="InterPro" id="IPR053876">
    <property type="entry name" value="Phage_int_M"/>
</dbReference>
<keyword evidence="4" id="KW-0233">DNA recombination</keyword>
<accession>A0ABU6CVP8</accession>
<evidence type="ECO:0000313" key="7">
    <source>
        <dbReference type="Proteomes" id="UP001308005"/>
    </source>
</evidence>
<reference evidence="7" key="1">
    <citation type="submission" date="2023-07" db="EMBL/GenBank/DDBJ databases">
        <title>The carbon used by Thiothrix.</title>
        <authorList>
            <person name="Chen L."/>
        </authorList>
    </citation>
    <scope>NUCLEOTIDE SEQUENCE [LARGE SCALE GENOMIC DNA]</scope>
</reference>
<dbReference type="Pfam" id="PF00589">
    <property type="entry name" value="Phage_integrase"/>
    <property type="match status" value="1"/>
</dbReference>
<evidence type="ECO:0000259" key="5">
    <source>
        <dbReference type="PROSITE" id="PS51898"/>
    </source>
</evidence>
<dbReference type="InterPro" id="IPR011010">
    <property type="entry name" value="DNA_brk_join_enz"/>
</dbReference>
<comment type="caution">
    <text evidence="6">The sequence shown here is derived from an EMBL/GenBank/DDBJ whole genome shotgun (WGS) entry which is preliminary data.</text>
</comment>
<dbReference type="PANTHER" id="PTHR30629:SF2">
    <property type="entry name" value="PROPHAGE INTEGRASE INTS-RELATED"/>
    <property type="match status" value="1"/>
</dbReference>
<dbReference type="InterPro" id="IPR038488">
    <property type="entry name" value="Integrase_DNA-bd_sf"/>
</dbReference>
<evidence type="ECO:0000256" key="1">
    <source>
        <dbReference type="ARBA" id="ARBA00008857"/>
    </source>
</evidence>
<dbReference type="InterPro" id="IPR013762">
    <property type="entry name" value="Integrase-like_cat_sf"/>
</dbReference>
<dbReference type="Pfam" id="PF22022">
    <property type="entry name" value="Phage_int_M"/>
    <property type="match status" value="1"/>
</dbReference>
<dbReference type="SUPFAM" id="SSF56349">
    <property type="entry name" value="DNA breaking-rejoining enzymes"/>
    <property type="match status" value="1"/>
</dbReference>
<feature type="domain" description="Tyr recombinase" evidence="5">
    <location>
        <begin position="207"/>
        <end position="403"/>
    </location>
</feature>
<evidence type="ECO:0000313" key="6">
    <source>
        <dbReference type="EMBL" id="MEB4590905.1"/>
    </source>
</evidence>
<comment type="similarity">
    <text evidence="1">Belongs to the 'phage' integrase family.</text>
</comment>
<dbReference type="Gene3D" id="3.30.160.390">
    <property type="entry name" value="Integrase, DNA-binding domain"/>
    <property type="match status" value="1"/>
</dbReference>
<dbReference type="Gene3D" id="1.10.443.10">
    <property type="entry name" value="Intergrase catalytic core"/>
    <property type="match status" value="1"/>
</dbReference>
<dbReference type="InterPro" id="IPR010998">
    <property type="entry name" value="Integrase_recombinase_N"/>
</dbReference>
<name>A0ABU6CVP8_9GAMM</name>
<dbReference type="Proteomes" id="UP001308005">
    <property type="component" value="Unassembled WGS sequence"/>
</dbReference>
<dbReference type="CDD" id="cd00801">
    <property type="entry name" value="INT_P4_C"/>
    <property type="match status" value="1"/>
</dbReference>
<evidence type="ECO:0000256" key="4">
    <source>
        <dbReference type="ARBA" id="ARBA00023172"/>
    </source>
</evidence>
<proteinExistence type="inferred from homology"/>
<dbReference type="InterPro" id="IPR002104">
    <property type="entry name" value="Integrase_catalytic"/>
</dbReference>
<dbReference type="Pfam" id="PF13356">
    <property type="entry name" value="Arm-DNA-bind_3"/>
    <property type="match status" value="1"/>
</dbReference>
<dbReference type="PROSITE" id="PS51898">
    <property type="entry name" value="TYR_RECOMBINASE"/>
    <property type="match status" value="1"/>
</dbReference>
<dbReference type="EMBL" id="JAYMYJ010000075">
    <property type="protein sequence ID" value="MEB4590905.1"/>
    <property type="molecule type" value="Genomic_DNA"/>
</dbReference>
<sequence>MSGKLTASAIKNANSYPDGKPRNFGDGGGLYLHVTTTGKYWRYNYRLDGKQKTLAIGVYPAISLQTAREKHRKARELLARGVDPSAHKREQKAIKAEKAQNSFEFIAREYHRRYLPTWQPGYAEKMLGYFERDVFPWIGSRPIAEIEAPEIVKVICRQDERGAGGAARKVKQHIQQVYDYAIAQGIAPRNPARDIKTSLVLKPRQVRHFAFIKEPGKLGELMRAIYGYEGQFTTCCLLRLSALVMLRPTELRTAKWSEFDLENALWTIPVKRMKARRHVKEANLTVHYVPLCRQSVDILQELFPLTGNRRGGFLFPSIRTHDQPMSNNTVNAALRRMGFDKTEMSGHGFRHTASTMLNGMKGEDGKRRWDKEAIERQLAHKDPTVRGIYNHQEYLEERRDMLQVWADYLDELRAGGQVLPFKTCQL</sequence>
<dbReference type="RefSeq" id="WP_324694295.1">
    <property type="nucleotide sequence ID" value="NZ_JAYMYJ010000075.1"/>
</dbReference>
<evidence type="ECO:0000256" key="2">
    <source>
        <dbReference type="ARBA" id="ARBA00022908"/>
    </source>
</evidence>
<keyword evidence="2" id="KW-0229">DNA integration</keyword>
<organism evidence="6 7">
    <name type="scientific">Candidatus Thiothrix phosphatis</name>
    <dbReference type="NCBI Taxonomy" id="3112415"/>
    <lineage>
        <taxon>Bacteria</taxon>
        <taxon>Pseudomonadati</taxon>
        <taxon>Pseudomonadota</taxon>
        <taxon>Gammaproteobacteria</taxon>
        <taxon>Thiotrichales</taxon>
        <taxon>Thiotrichaceae</taxon>
        <taxon>Thiothrix</taxon>
    </lineage>
</organism>
<evidence type="ECO:0000256" key="3">
    <source>
        <dbReference type="ARBA" id="ARBA00023125"/>
    </source>
</evidence>
<protein>
    <submittedName>
        <fullName evidence="6">Integrase arm-type DNA-binding domain-containing protein</fullName>
    </submittedName>
</protein>
<dbReference type="GO" id="GO:0003677">
    <property type="term" value="F:DNA binding"/>
    <property type="evidence" value="ECO:0007669"/>
    <property type="project" value="UniProtKB-KW"/>
</dbReference>
<dbReference type="PANTHER" id="PTHR30629">
    <property type="entry name" value="PROPHAGE INTEGRASE"/>
    <property type="match status" value="1"/>
</dbReference>
<keyword evidence="7" id="KW-1185">Reference proteome</keyword>
<keyword evidence="3 6" id="KW-0238">DNA-binding</keyword>